<sequence length="218" mass="23703">GVTLDGYSLDVWLAASDWQEILTLDLMGQGLVEAFAVNQQISVDVTRLVADWPTDTTPNWGGLDMAINAGGDGWEIWQGLGYEGNWVPGDGDQTMSVVWSYADHLNQIDPNNVTWAELIFISNYDPGYTGGVLFYLDNMKLTGAGVPLEPQPADGATDVPIDTTLSWTAGTFAASHHLYFGTDFIKVSDADMDSDPNVVFAELDVANFDPNGLEFKTQ</sequence>
<gene>
    <name evidence="1" type="ORF">S01H1_80557</name>
</gene>
<organism evidence="1">
    <name type="scientific">marine sediment metagenome</name>
    <dbReference type="NCBI Taxonomy" id="412755"/>
    <lineage>
        <taxon>unclassified sequences</taxon>
        <taxon>metagenomes</taxon>
        <taxon>ecological metagenomes</taxon>
    </lineage>
</organism>
<dbReference type="AlphaFoldDB" id="X0XYS1"/>
<dbReference type="EMBL" id="BARS01054415">
    <property type="protein sequence ID" value="GAG48559.1"/>
    <property type="molecule type" value="Genomic_DNA"/>
</dbReference>
<feature type="non-terminal residue" evidence="1">
    <location>
        <position position="1"/>
    </location>
</feature>
<protein>
    <submittedName>
        <fullName evidence="1">Uncharacterized protein</fullName>
    </submittedName>
</protein>
<reference evidence="1" key="1">
    <citation type="journal article" date="2014" name="Front. Microbiol.">
        <title>High frequency of phylogenetically diverse reductive dehalogenase-homologous genes in deep subseafloor sedimentary metagenomes.</title>
        <authorList>
            <person name="Kawai M."/>
            <person name="Futagami T."/>
            <person name="Toyoda A."/>
            <person name="Takaki Y."/>
            <person name="Nishi S."/>
            <person name="Hori S."/>
            <person name="Arai W."/>
            <person name="Tsubouchi T."/>
            <person name="Morono Y."/>
            <person name="Uchiyama I."/>
            <person name="Ito T."/>
            <person name="Fujiyama A."/>
            <person name="Inagaki F."/>
            <person name="Takami H."/>
        </authorList>
    </citation>
    <scope>NUCLEOTIDE SEQUENCE</scope>
    <source>
        <strain evidence="1">Expedition CK06-06</strain>
    </source>
</reference>
<comment type="caution">
    <text evidence="1">The sequence shown here is derived from an EMBL/GenBank/DDBJ whole genome shotgun (WGS) entry which is preliminary data.</text>
</comment>
<name>X0XYS1_9ZZZZ</name>
<evidence type="ECO:0000313" key="1">
    <source>
        <dbReference type="EMBL" id="GAG48559.1"/>
    </source>
</evidence>
<feature type="non-terminal residue" evidence="1">
    <location>
        <position position="218"/>
    </location>
</feature>
<proteinExistence type="predicted"/>
<accession>X0XYS1</accession>